<dbReference type="InterPro" id="IPR046796">
    <property type="entry name" value="Transposase_32_dom"/>
</dbReference>
<comment type="caution">
    <text evidence="2">The sequence shown here is derived from an EMBL/GenBank/DDBJ whole genome shotgun (WGS) entry which is preliminary data.</text>
</comment>
<sequence>MPHKRTRASAQIDQSQNKFHYEEAKVAETLNWELFWEKRPTMDKELVREFYTNLTSSELIEVLVRGIKVPITSNAINEFLELPNFKNNEYSYLMSNIEPENLQKILEELTVPNSKWTMSIHTC</sequence>
<protein>
    <recommendedName>
        <fullName evidence="1">Putative plant transposon protein domain-containing protein</fullName>
    </recommendedName>
</protein>
<evidence type="ECO:0000259" key="1">
    <source>
        <dbReference type="Pfam" id="PF20167"/>
    </source>
</evidence>
<feature type="domain" description="Putative plant transposon protein" evidence="1">
    <location>
        <begin position="30"/>
        <end position="119"/>
    </location>
</feature>
<evidence type="ECO:0000313" key="2">
    <source>
        <dbReference type="EMBL" id="KAK5835785.1"/>
    </source>
</evidence>
<dbReference type="Proteomes" id="UP001358586">
    <property type="component" value="Chromosome 4"/>
</dbReference>
<proteinExistence type="predicted"/>
<reference evidence="2 3" key="1">
    <citation type="submission" date="2023-03" db="EMBL/GenBank/DDBJ databases">
        <title>WGS of Gossypium arboreum.</title>
        <authorList>
            <person name="Yu D."/>
        </authorList>
    </citation>
    <scope>NUCLEOTIDE SEQUENCE [LARGE SCALE GENOMIC DNA]</scope>
    <source>
        <tissue evidence="2">Leaf</tissue>
    </source>
</reference>
<gene>
    <name evidence="2" type="ORF">PVK06_011493</name>
</gene>
<organism evidence="2 3">
    <name type="scientific">Gossypium arboreum</name>
    <name type="common">Tree cotton</name>
    <name type="synonym">Gossypium nanking</name>
    <dbReference type="NCBI Taxonomy" id="29729"/>
    <lineage>
        <taxon>Eukaryota</taxon>
        <taxon>Viridiplantae</taxon>
        <taxon>Streptophyta</taxon>
        <taxon>Embryophyta</taxon>
        <taxon>Tracheophyta</taxon>
        <taxon>Spermatophyta</taxon>
        <taxon>Magnoliopsida</taxon>
        <taxon>eudicotyledons</taxon>
        <taxon>Gunneridae</taxon>
        <taxon>Pentapetalae</taxon>
        <taxon>rosids</taxon>
        <taxon>malvids</taxon>
        <taxon>Malvales</taxon>
        <taxon>Malvaceae</taxon>
        <taxon>Malvoideae</taxon>
        <taxon>Gossypium</taxon>
    </lineage>
</organism>
<accession>A0ABR0Q939</accession>
<dbReference type="Pfam" id="PF20167">
    <property type="entry name" value="Transposase_32"/>
    <property type="match status" value="1"/>
</dbReference>
<dbReference type="EMBL" id="JARKNE010000004">
    <property type="protein sequence ID" value="KAK5835785.1"/>
    <property type="molecule type" value="Genomic_DNA"/>
</dbReference>
<keyword evidence="3" id="KW-1185">Reference proteome</keyword>
<evidence type="ECO:0000313" key="3">
    <source>
        <dbReference type="Proteomes" id="UP001358586"/>
    </source>
</evidence>
<name>A0ABR0Q939_GOSAR</name>